<dbReference type="GO" id="GO:0004107">
    <property type="term" value="F:chorismate synthase activity"/>
    <property type="evidence" value="ECO:0007669"/>
    <property type="project" value="UniProtKB-EC"/>
</dbReference>
<dbReference type="GO" id="GO:0009073">
    <property type="term" value="P:aromatic amino acid family biosynthetic process"/>
    <property type="evidence" value="ECO:0007669"/>
    <property type="project" value="UniProtKB-KW"/>
</dbReference>
<dbReference type="SUPFAM" id="SSF103263">
    <property type="entry name" value="Chorismate synthase, AroC"/>
    <property type="match status" value="1"/>
</dbReference>
<feature type="non-terminal residue" evidence="7">
    <location>
        <position position="178"/>
    </location>
</feature>
<reference evidence="7" key="1">
    <citation type="submission" date="2018-05" db="EMBL/GenBank/DDBJ databases">
        <authorList>
            <person name="Lanie J.A."/>
            <person name="Ng W.-L."/>
            <person name="Kazmierczak K.M."/>
            <person name="Andrzejewski T.M."/>
            <person name="Davidsen T.M."/>
            <person name="Wayne K.J."/>
            <person name="Tettelin H."/>
            <person name="Glass J.I."/>
            <person name="Rusch D."/>
            <person name="Podicherti R."/>
            <person name="Tsui H.-C.T."/>
            <person name="Winkler M.E."/>
        </authorList>
    </citation>
    <scope>NUCLEOTIDE SEQUENCE</scope>
</reference>
<sequence length="178" mass="19816">LGILDNIPAGLEISEEYIAKQLFRRQQGYGRGGRMKIEKDRAEIYTGVRHGATLGSPIGLILPNKDWVNWTKKMSSTPVHEDIKKVTLPRPGHADLAGVQKFDFDDIRNVLERSSARETAMRVALASVCRKLLKEVGIEVGSRVAQIYNVKDETPIPEGISPEVLNEMADHSPVRCLD</sequence>
<keyword evidence="4" id="KW-0028">Amino-acid biosynthesis</keyword>
<dbReference type="Pfam" id="PF01264">
    <property type="entry name" value="Chorismate_synt"/>
    <property type="match status" value="1"/>
</dbReference>
<feature type="non-terminal residue" evidence="7">
    <location>
        <position position="1"/>
    </location>
</feature>
<dbReference type="InterPro" id="IPR020541">
    <property type="entry name" value="Chorismate_synthase_CS"/>
</dbReference>
<accession>A0A382LFA3</accession>
<evidence type="ECO:0000313" key="7">
    <source>
        <dbReference type="EMBL" id="SVC33541.1"/>
    </source>
</evidence>
<gene>
    <name evidence="7" type="ORF">METZ01_LOCUS286395</name>
</gene>
<dbReference type="PANTHER" id="PTHR21085">
    <property type="entry name" value="CHORISMATE SYNTHASE"/>
    <property type="match status" value="1"/>
</dbReference>
<evidence type="ECO:0000256" key="1">
    <source>
        <dbReference type="ARBA" id="ARBA00005044"/>
    </source>
</evidence>
<dbReference type="GO" id="GO:0005829">
    <property type="term" value="C:cytosol"/>
    <property type="evidence" value="ECO:0007669"/>
    <property type="project" value="TreeGrafter"/>
</dbReference>
<dbReference type="GO" id="GO:0009423">
    <property type="term" value="P:chorismate biosynthetic process"/>
    <property type="evidence" value="ECO:0007669"/>
    <property type="project" value="UniProtKB-UniPathway"/>
</dbReference>
<organism evidence="7">
    <name type="scientific">marine metagenome</name>
    <dbReference type="NCBI Taxonomy" id="408172"/>
    <lineage>
        <taxon>unclassified sequences</taxon>
        <taxon>metagenomes</taxon>
        <taxon>ecological metagenomes</taxon>
    </lineage>
</organism>
<evidence type="ECO:0000256" key="3">
    <source>
        <dbReference type="ARBA" id="ARBA00013036"/>
    </source>
</evidence>
<dbReference type="AlphaFoldDB" id="A0A382LFA3"/>
<dbReference type="InterPro" id="IPR000453">
    <property type="entry name" value="Chorismate_synth"/>
</dbReference>
<comment type="similarity">
    <text evidence="2">Belongs to the chorismate synthase family.</text>
</comment>
<dbReference type="PROSITE" id="PS00788">
    <property type="entry name" value="CHORISMATE_SYNTHASE_2"/>
    <property type="match status" value="1"/>
</dbReference>
<evidence type="ECO:0000256" key="2">
    <source>
        <dbReference type="ARBA" id="ARBA00008014"/>
    </source>
</evidence>
<protein>
    <recommendedName>
        <fullName evidence="3">chorismate synthase</fullName>
        <ecNumber evidence="3">4.2.3.5</ecNumber>
    </recommendedName>
</protein>
<evidence type="ECO:0000256" key="5">
    <source>
        <dbReference type="ARBA" id="ARBA00023141"/>
    </source>
</evidence>
<comment type="pathway">
    <text evidence="1">Metabolic intermediate biosynthesis; chorismate biosynthesis; chorismate from D-erythrose 4-phosphate and phosphoenolpyruvate: step 7/7.</text>
</comment>
<name>A0A382LFA3_9ZZZZ</name>
<dbReference type="InterPro" id="IPR035904">
    <property type="entry name" value="Chorismate_synth_AroC_sf"/>
</dbReference>
<keyword evidence="5" id="KW-0057">Aromatic amino acid biosynthesis</keyword>
<dbReference type="GO" id="GO:0008652">
    <property type="term" value="P:amino acid biosynthetic process"/>
    <property type="evidence" value="ECO:0007669"/>
    <property type="project" value="UniProtKB-KW"/>
</dbReference>
<evidence type="ECO:0000256" key="6">
    <source>
        <dbReference type="ARBA" id="ARBA00023239"/>
    </source>
</evidence>
<proteinExistence type="inferred from homology"/>
<evidence type="ECO:0000256" key="4">
    <source>
        <dbReference type="ARBA" id="ARBA00022605"/>
    </source>
</evidence>
<keyword evidence="6" id="KW-0456">Lyase</keyword>
<dbReference type="GO" id="GO:0010181">
    <property type="term" value="F:FMN binding"/>
    <property type="evidence" value="ECO:0007669"/>
    <property type="project" value="TreeGrafter"/>
</dbReference>
<dbReference type="EMBL" id="UINC01085725">
    <property type="protein sequence ID" value="SVC33541.1"/>
    <property type="molecule type" value="Genomic_DNA"/>
</dbReference>
<dbReference type="UniPathway" id="UPA00053">
    <property type="reaction ID" value="UER00090"/>
</dbReference>
<dbReference type="Gene3D" id="3.60.150.10">
    <property type="entry name" value="Chorismate synthase AroC"/>
    <property type="match status" value="1"/>
</dbReference>
<dbReference type="EC" id="4.2.3.5" evidence="3"/>
<dbReference type="PANTHER" id="PTHR21085:SF0">
    <property type="entry name" value="CHORISMATE SYNTHASE"/>
    <property type="match status" value="1"/>
</dbReference>